<dbReference type="SMART" id="SM00949">
    <property type="entry name" value="PAZ"/>
    <property type="match status" value="1"/>
</dbReference>
<dbReference type="Gene3D" id="3.30.160.380">
    <property type="entry name" value="Dicer dimerisation domain"/>
    <property type="match status" value="1"/>
</dbReference>
<evidence type="ECO:0000259" key="19">
    <source>
        <dbReference type="PROSITE" id="PS50142"/>
    </source>
</evidence>
<evidence type="ECO:0000256" key="6">
    <source>
        <dbReference type="ARBA" id="ARBA00022741"/>
    </source>
</evidence>
<dbReference type="Pfam" id="PF00271">
    <property type="entry name" value="Helicase_C"/>
    <property type="match status" value="1"/>
</dbReference>
<accession>A0AAE1PK17</accession>
<keyword evidence="9" id="KW-0347">Helicase</keyword>
<keyword evidence="25" id="KW-1185">Reference proteome</keyword>
<dbReference type="InterPro" id="IPR014720">
    <property type="entry name" value="dsRBD_dom"/>
</dbReference>
<keyword evidence="7" id="KW-0255">Endonuclease</keyword>
<dbReference type="PROSITE" id="PS50821">
    <property type="entry name" value="PAZ"/>
    <property type="match status" value="1"/>
</dbReference>
<dbReference type="Gene3D" id="2.170.260.10">
    <property type="entry name" value="paz domain"/>
    <property type="match status" value="1"/>
</dbReference>
<evidence type="ECO:0008006" key="26">
    <source>
        <dbReference type="Google" id="ProtNLM"/>
    </source>
</evidence>
<dbReference type="SUPFAM" id="SSF54768">
    <property type="entry name" value="dsRNA-binding domain-like"/>
    <property type="match status" value="1"/>
</dbReference>
<feature type="domain" description="Helicase C-terminal" evidence="22">
    <location>
        <begin position="371"/>
        <end position="543"/>
    </location>
</feature>
<dbReference type="GO" id="GO:0005524">
    <property type="term" value="F:ATP binding"/>
    <property type="evidence" value="ECO:0007669"/>
    <property type="project" value="UniProtKB-KW"/>
</dbReference>
<dbReference type="PROSITE" id="PS51327">
    <property type="entry name" value="DICER_DSRBF"/>
    <property type="match status" value="1"/>
</dbReference>
<evidence type="ECO:0000259" key="20">
    <source>
        <dbReference type="PROSITE" id="PS50821"/>
    </source>
</evidence>
<dbReference type="SMART" id="SM00535">
    <property type="entry name" value="RIBOc"/>
    <property type="match status" value="2"/>
</dbReference>
<dbReference type="CDD" id="cd18034">
    <property type="entry name" value="DEXHc_dicer"/>
    <property type="match status" value="1"/>
</dbReference>
<dbReference type="Pfam" id="PF00636">
    <property type="entry name" value="Ribonuclease_3"/>
    <property type="match status" value="2"/>
</dbReference>
<dbReference type="GO" id="GO:0031054">
    <property type="term" value="P:pre-miRNA processing"/>
    <property type="evidence" value="ECO:0007669"/>
    <property type="project" value="InterPro"/>
</dbReference>
<dbReference type="GO" id="GO:0004386">
    <property type="term" value="F:helicase activity"/>
    <property type="evidence" value="ECO:0007669"/>
    <property type="project" value="UniProtKB-KW"/>
</dbReference>
<dbReference type="CDD" id="cd00593">
    <property type="entry name" value="RIBOc"/>
    <property type="match status" value="2"/>
</dbReference>
<evidence type="ECO:0000256" key="14">
    <source>
        <dbReference type="ARBA" id="ARBA00023211"/>
    </source>
</evidence>
<evidence type="ECO:0000256" key="3">
    <source>
        <dbReference type="ARBA" id="ARBA00022722"/>
    </source>
</evidence>
<dbReference type="PANTHER" id="PTHR14950">
    <property type="entry name" value="DICER-RELATED"/>
    <property type="match status" value="1"/>
</dbReference>
<dbReference type="PROSITE" id="PS51194">
    <property type="entry name" value="HELICASE_CTER"/>
    <property type="match status" value="1"/>
</dbReference>
<dbReference type="PROSITE" id="PS00517">
    <property type="entry name" value="RNASE_3_1"/>
    <property type="match status" value="1"/>
</dbReference>
<evidence type="ECO:0000313" key="24">
    <source>
        <dbReference type="EMBL" id="KAK4308497.1"/>
    </source>
</evidence>
<dbReference type="GO" id="GO:0005737">
    <property type="term" value="C:cytoplasm"/>
    <property type="evidence" value="ECO:0007669"/>
    <property type="project" value="TreeGrafter"/>
</dbReference>
<evidence type="ECO:0000256" key="16">
    <source>
        <dbReference type="PROSITE-ProRule" id="PRU00657"/>
    </source>
</evidence>
<feature type="region of interest" description="Disordered" evidence="17">
    <location>
        <begin position="9"/>
        <end position="34"/>
    </location>
</feature>
<keyword evidence="8" id="KW-0378">Hydrolase</keyword>
<dbReference type="SUPFAM" id="SSF69065">
    <property type="entry name" value="RNase III domain-like"/>
    <property type="match status" value="2"/>
</dbReference>
<dbReference type="GO" id="GO:0030422">
    <property type="term" value="P:siRNA processing"/>
    <property type="evidence" value="ECO:0007669"/>
    <property type="project" value="InterPro"/>
</dbReference>
<feature type="domain" description="Helicase ATP-binding" evidence="21">
    <location>
        <begin position="45"/>
        <end position="225"/>
    </location>
</feature>
<keyword evidence="13" id="KW-0943">RNA-mediated gene silencing</keyword>
<keyword evidence="10" id="KW-0067">ATP-binding</keyword>
<dbReference type="InterPro" id="IPR014001">
    <property type="entry name" value="Helicase_ATP-bd"/>
</dbReference>
<feature type="domain" description="RNase III" evidence="19">
    <location>
        <begin position="1009"/>
        <end position="1202"/>
    </location>
</feature>
<dbReference type="Gene3D" id="3.30.160.20">
    <property type="match status" value="1"/>
</dbReference>
<keyword evidence="12 16" id="KW-0694">RNA-binding</keyword>
<dbReference type="GO" id="GO:0005634">
    <property type="term" value="C:nucleus"/>
    <property type="evidence" value="ECO:0007669"/>
    <property type="project" value="TreeGrafter"/>
</dbReference>
<dbReference type="GO" id="GO:0046872">
    <property type="term" value="F:metal ion binding"/>
    <property type="evidence" value="ECO:0007669"/>
    <property type="project" value="UniProtKB-KW"/>
</dbReference>
<dbReference type="SMART" id="SM00490">
    <property type="entry name" value="HELICc"/>
    <property type="match status" value="1"/>
</dbReference>
<dbReference type="SUPFAM" id="SSF52540">
    <property type="entry name" value="P-loop containing nucleoside triphosphate hydrolases"/>
    <property type="match status" value="1"/>
</dbReference>
<feature type="domain" description="RNase III" evidence="19">
    <location>
        <begin position="1254"/>
        <end position="1406"/>
    </location>
</feature>
<dbReference type="InterPro" id="IPR038248">
    <property type="entry name" value="Dicer_dimer_sf"/>
</dbReference>
<dbReference type="InterPro" id="IPR036389">
    <property type="entry name" value="RNase_III_sf"/>
</dbReference>
<dbReference type="FunFam" id="1.10.1520.10:FF:000004">
    <property type="entry name" value="Endoribonuclease dicer-like 1"/>
    <property type="match status" value="1"/>
</dbReference>
<name>A0AAE1PK17_9EUCA</name>
<evidence type="ECO:0000256" key="8">
    <source>
        <dbReference type="ARBA" id="ARBA00022801"/>
    </source>
</evidence>
<dbReference type="GO" id="GO:0004525">
    <property type="term" value="F:ribonuclease III activity"/>
    <property type="evidence" value="ECO:0007669"/>
    <property type="project" value="InterPro"/>
</dbReference>
<dbReference type="SMART" id="SM00487">
    <property type="entry name" value="DEXDc"/>
    <property type="match status" value="1"/>
</dbReference>
<dbReference type="GO" id="GO:0006309">
    <property type="term" value="P:apoptotic DNA fragmentation"/>
    <property type="evidence" value="ECO:0007669"/>
    <property type="project" value="TreeGrafter"/>
</dbReference>
<keyword evidence="4" id="KW-0479">Metal-binding</keyword>
<evidence type="ECO:0000256" key="15">
    <source>
        <dbReference type="ARBA" id="ARBA00035116"/>
    </source>
</evidence>
<protein>
    <recommendedName>
        <fullName evidence="26">Dicer-2</fullName>
    </recommendedName>
</protein>
<dbReference type="Gene3D" id="3.40.50.300">
    <property type="entry name" value="P-loop containing nucleotide triphosphate hydrolases"/>
    <property type="match status" value="2"/>
</dbReference>
<dbReference type="InterPro" id="IPR001650">
    <property type="entry name" value="Helicase_C-like"/>
</dbReference>
<evidence type="ECO:0000259" key="18">
    <source>
        <dbReference type="PROSITE" id="PS50137"/>
    </source>
</evidence>
<feature type="compositionally biased region" description="Polar residues" evidence="17">
    <location>
        <begin position="9"/>
        <end position="32"/>
    </location>
</feature>
<gene>
    <name evidence="24" type="ORF">Pmani_019813</name>
</gene>
<dbReference type="PROSITE" id="PS50142">
    <property type="entry name" value="RNASE_3_2"/>
    <property type="match status" value="2"/>
</dbReference>
<evidence type="ECO:0000256" key="12">
    <source>
        <dbReference type="ARBA" id="ARBA00022884"/>
    </source>
</evidence>
<dbReference type="Pfam" id="PF02170">
    <property type="entry name" value="PAZ"/>
    <property type="match status" value="1"/>
</dbReference>
<evidence type="ECO:0000256" key="4">
    <source>
        <dbReference type="ARBA" id="ARBA00022723"/>
    </source>
</evidence>
<dbReference type="Proteomes" id="UP001292094">
    <property type="component" value="Unassembled WGS sequence"/>
</dbReference>
<feature type="domain" description="PAZ" evidence="20">
    <location>
        <begin position="833"/>
        <end position="953"/>
    </location>
</feature>
<dbReference type="InterPro" id="IPR005034">
    <property type="entry name" value="Dicer_dimerisation"/>
</dbReference>
<evidence type="ECO:0000259" key="22">
    <source>
        <dbReference type="PROSITE" id="PS51194"/>
    </source>
</evidence>
<dbReference type="Pfam" id="PF20932">
    <property type="entry name" value="Dicer_dsRBD"/>
    <property type="match status" value="1"/>
</dbReference>
<dbReference type="InterPro" id="IPR000999">
    <property type="entry name" value="RNase_III_dom"/>
</dbReference>
<feature type="domain" description="DRBM" evidence="18">
    <location>
        <begin position="1464"/>
        <end position="1497"/>
    </location>
</feature>
<proteinExistence type="inferred from homology"/>
<dbReference type="InterPro" id="IPR027417">
    <property type="entry name" value="P-loop_NTPase"/>
</dbReference>
<evidence type="ECO:0000256" key="9">
    <source>
        <dbReference type="ARBA" id="ARBA00022806"/>
    </source>
</evidence>
<dbReference type="InterPro" id="IPR006935">
    <property type="entry name" value="Helicase/UvrB_N"/>
</dbReference>
<dbReference type="InterPro" id="IPR044441">
    <property type="entry name" value="DICER_DSRM"/>
</dbReference>
<dbReference type="FunFam" id="3.40.50.300:FF:000628">
    <property type="entry name" value="Endoribonuclease Dicer"/>
    <property type="match status" value="1"/>
</dbReference>
<keyword evidence="6" id="KW-0547">Nucleotide-binding</keyword>
<evidence type="ECO:0000256" key="2">
    <source>
        <dbReference type="ARBA" id="ARBA00001946"/>
    </source>
</evidence>
<dbReference type="PROSITE" id="PS50137">
    <property type="entry name" value="DS_RBD"/>
    <property type="match status" value="1"/>
</dbReference>
<dbReference type="Pfam" id="PF03368">
    <property type="entry name" value="Dicer_dimer"/>
    <property type="match status" value="1"/>
</dbReference>
<evidence type="ECO:0000256" key="7">
    <source>
        <dbReference type="ARBA" id="ARBA00022759"/>
    </source>
</evidence>
<organism evidence="24 25">
    <name type="scientific">Petrolisthes manimaculis</name>
    <dbReference type="NCBI Taxonomy" id="1843537"/>
    <lineage>
        <taxon>Eukaryota</taxon>
        <taxon>Metazoa</taxon>
        <taxon>Ecdysozoa</taxon>
        <taxon>Arthropoda</taxon>
        <taxon>Crustacea</taxon>
        <taxon>Multicrustacea</taxon>
        <taxon>Malacostraca</taxon>
        <taxon>Eumalacostraca</taxon>
        <taxon>Eucarida</taxon>
        <taxon>Decapoda</taxon>
        <taxon>Pleocyemata</taxon>
        <taxon>Anomura</taxon>
        <taxon>Galatheoidea</taxon>
        <taxon>Porcellanidae</taxon>
        <taxon>Petrolisthes</taxon>
    </lineage>
</organism>
<dbReference type="GO" id="GO:0004530">
    <property type="term" value="F:deoxyribonuclease I activity"/>
    <property type="evidence" value="ECO:0007669"/>
    <property type="project" value="TreeGrafter"/>
</dbReference>
<reference evidence="24" key="1">
    <citation type="submission" date="2023-11" db="EMBL/GenBank/DDBJ databases">
        <title>Genome assemblies of two species of porcelain crab, Petrolisthes cinctipes and Petrolisthes manimaculis (Anomura: Porcellanidae).</title>
        <authorList>
            <person name="Angst P."/>
        </authorList>
    </citation>
    <scope>NUCLEOTIDE SEQUENCE</scope>
    <source>
        <strain evidence="24">PB745_02</strain>
        <tissue evidence="24">Gill</tissue>
    </source>
</reference>
<comment type="cofactor">
    <cofactor evidence="1">
        <name>Mn(2+)</name>
        <dbReference type="ChEBI" id="CHEBI:29035"/>
    </cofactor>
</comment>
<dbReference type="InterPro" id="IPR036085">
    <property type="entry name" value="PAZ_dom_sf"/>
</dbReference>
<dbReference type="EMBL" id="JAWZYT010001884">
    <property type="protein sequence ID" value="KAK4308497.1"/>
    <property type="molecule type" value="Genomic_DNA"/>
</dbReference>
<feature type="domain" description="Dicer dsRNA-binding fold" evidence="23">
    <location>
        <begin position="569"/>
        <end position="661"/>
    </location>
</feature>
<evidence type="ECO:0000259" key="23">
    <source>
        <dbReference type="PROSITE" id="PS51327"/>
    </source>
</evidence>
<dbReference type="PANTHER" id="PTHR14950:SF37">
    <property type="entry name" value="ENDORIBONUCLEASE DICER"/>
    <property type="match status" value="1"/>
</dbReference>
<dbReference type="PROSITE" id="PS51192">
    <property type="entry name" value="HELICASE_ATP_BIND_1"/>
    <property type="match status" value="1"/>
</dbReference>
<evidence type="ECO:0000256" key="13">
    <source>
        <dbReference type="ARBA" id="ARBA00023158"/>
    </source>
</evidence>
<keyword evidence="11" id="KW-0460">Magnesium</keyword>
<dbReference type="SUPFAM" id="SSF101690">
    <property type="entry name" value="PAZ domain"/>
    <property type="match status" value="1"/>
</dbReference>
<sequence length="1501" mass="171290">MPVVVVQRATMSSPTRDIVTSSTDGSQQQQNGVEDITPRSYQLELFERAKEKNSILVLGTGSGKTFISILLIREYADQIRGRLSEGKRTVFVVNTVPLVYQQARAIKRHTALTVGMYEGSMGVDIWKAEQWQEELEKNEVLVMVAKIFLDLVLHKRLPLSQVNLLIVDECHHATGSHPMREIMREFEGLKNNNPEECPKVLGLTACVIHKKCKKEKVLPTMKKLEDAMNSALVTSSDIDQVTKYSTAPEEKIVSFENEQLSDYQEIIISQLMGIVDDVKELPDIDDRCKKIVKKKLNNIKYIMENLGDWCVARAIRYEMDDLDDIDELDTPVVKELMTTLSNRLEQILTVCLEAEQKMLNPVHHISKKLRRLLDILQACPEKVYGLIFVDRRNTAKIIYDFLLEAAKKNSELSFIEPLYAVGCNTRPGLDINLAGLEQRKQNQTLEKFRKGECNFIISTSVFEEGVDIRKCNIVIRFDSPCNFRAYVQSRGRARALPSRYVLMVKEGNIGSLLDDISMYREIELVLSKVCHGRQLPSSWDTRNHFAEDQHIPPFQPFGPRGPKVTMNSAAGLINVYCGQLPQDKFTELTPEIKYIHSNKETVKAGIRLPINAPLKEMVFGEVMENKDLAKKSAALCLCIKLFEMGELNEYLRPRDQKKDDLLLDGLVDVPDEQAKKGAPIPGTKKRRQLYKKEVCEAFTHTHEDQYFLYSLGIEPQNTRNSDILIDSNICETSVALLCKNELVHCPFSLYFRKWGEVEVRVKPLGKLTNSSPRLLDKIQHFHCLVFQEMLHINPSVLEFGYDSSGVYITPITKSGSIDEILLQNLEGLTTLRPLVDHNAASGVFHFDKSIYEDSIIYPIYDHKAPLYYVTAVHYDQNPRSQFKLGKKEYDTYEDYYFLRFNLKITNKNQPLLVGKHMVKEFNYLKKPNPTMKKSEKPASDPPRFVPELCCVMPLKASFWWQLTCVPSILHRLNCFGLSHQLSMSLNPTYCQTDGVRKIPIDFDWNNNVVQNLKDNLAVTLMSKKGRHIHPAMLLHALTLRQANDNFDLERLEILGDSFLKYEIAECLFLNFQDKHEGWLSNCRVSLVCNKTLYLLGKMKNIPEKIISQTLRPRWNGHLPGFTIKSDVEEQLNNMNLPHEQWPELPKFGHVDNIKEVVEVKYNEDGKRLGGLCYNPWTEHDVTDKSVADCVEALLGAYLLACGSGAAVTFLHNLGIGVTADKALLKTKVPVPTALINREHWAHHEVNKLYKKVCLDRLEEKINYKFRDKSFLVQAVTHSSFRQNVTDCYQRLEFLGDAVLDFLVTCMVFSRHSQYSPGQVSDLRSHYVKNETLASVCVKAGLEKHMLHMADKLQTAIDKFLNRIQEDSNMDDVNIEEDEVEWQDVDVPKALGDMVESIIGAVYLDSGKSLKTTWNVVVVLMGPVIEETMTDIPIDCVRKLFEEMPSKVEFIKVPREEDDDTAKYEVKVEGLPVLVGKGKNYRTAKMAAAKLALQKLTYVSLS</sequence>
<evidence type="ECO:0000259" key="21">
    <source>
        <dbReference type="PROSITE" id="PS51192"/>
    </source>
</evidence>
<keyword evidence="5" id="KW-0677">Repeat</keyword>
<evidence type="ECO:0000256" key="10">
    <source>
        <dbReference type="ARBA" id="ARBA00022840"/>
    </source>
</evidence>
<evidence type="ECO:0000256" key="1">
    <source>
        <dbReference type="ARBA" id="ARBA00001936"/>
    </source>
</evidence>
<keyword evidence="3" id="KW-0540">Nuclease</keyword>
<dbReference type="GO" id="GO:0003723">
    <property type="term" value="F:RNA binding"/>
    <property type="evidence" value="ECO:0007669"/>
    <property type="project" value="UniProtKB-UniRule"/>
</dbReference>
<comment type="similarity">
    <text evidence="15 16">Belongs to the helicase family. Dicer subfamily.</text>
</comment>
<dbReference type="GO" id="GO:0003677">
    <property type="term" value="F:DNA binding"/>
    <property type="evidence" value="ECO:0007669"/>
    <property type="project" value="InterPro"/>
</dbReference>
<dbReference type="Pfam" id="PF04851">
    <property type="entry name" value="ResIII"/>
    <property type="match status" value="1"/>
</dbReference>
<evidence type="ECO:0000313" key="25">
    <source>
        <dbReference type="Proteomes" id="UP001292094"/>
    </source>
</evidence>
<comment type="cofactor">
    <cofactor evidence="2">
        <name>Mg(2+)</name>
        <dbReference type="ChEBI" id="CHEBI:18420"/>
    </cofactor>
</comment>
<comment type="caution">
    <text evidence="24">The sequence shown here is derived from an EMBL/GenBank/DDBJ whole genome shotgun (WGS) entry which is preliminary data.</text>
</comment>
<dbReference type="Gene3D" id="1.10.1520.10">
    <property type="entry name" value="Ribonuclease III domain"/>
    <property type="match status" value="2"/>
</dbReference>
<evidence type="ECO:0000256" key="17">
    <source>
        <dbReference type="SAM" id="MobiDB-lite"/>
    </source>
</evidence>
<evidence type="ECO:0000256" key="11">
    <source>
        <dbReference type="ARBA" id="ARBA00022842"/>
    </source>
</evidence>
<dbReference type="InterPro" id="IPR003100">
    <property type="entry name" value="PAZ_dom"/>
</dbReference>
<keyword evidence="14" id="KW-0464">Manganese</keyword>
<evidence type="ECO:0000256" key="5">
    <source>
        <dbReference type="ARBA" id="ARBA00022737"/>
    </source>
</evidence>